<dbReference type="AlphaFoldDB" id="A0A2M7DAR8"/>
<evidence type="ECO:0000313" key="2">
    <source>
        <dbReference type="Proteomes" id="UP000229625"/>
    </source>
</evidence>
<name>A0A2M7DAR8_9BACT</name>
<dbReference type="EMBL" id="PETY01000024">
    <property type="protein sequence ID" value="PIV45551.1"/>
    <property type="molecule type" value="Genomic_DNA"/>
</dbReference>
<proteinExistence type="predicted"/>
<sequence>MIITFIAILPNKMNLSKQILGSSLSLPAYGRAGQGQHLFFLAAHFAKRNTKFGGGKIGIGKRGRAKIPSPQSPSFLPARAFSFLLRLWRSNQSEFRSKKVRTSFSNCEKRKGGAVRVQLSALQNQK</sequence>
<feature type="non-terminal residue" evidence="1">
    <location>
        <position position="126"/>
    </location>
</feature>
<reference evidence="2" key="1">
    <citation type="submission" date="2017-09" db="EMBL/GenBank/DDBJ databases">
        <title>Depth-based differentiation of microbial function through sediment-hosted aquifers and enrichment of novel symbionts in the deep terrestrial subsurface.</title>
        <authorList>
            <person name="Probst A.J."/>
            <person name="Ladd B."/>
            <person name="Jarett J.K."/>
            <person name="Geller-Mcgrath D.E."/>
            <person name="Sieber C.M.K."/>
            <person name="Emerson J.B."/>
            <person name="Anantharaman K."/>
            <person name="Thomas B.C."/>
            <person name="Malmstrom R."/>
            <person name="Stieglmeier M."/>
            <person name="Klingl A."/>
            <person name="Woyke T."/>
            <person name="Ryan C.M."/>
            <person name="Banfield J.F."/>
        </authorList>
    </citation>
    <scope>NUCLEOTIDE SEQUENCE [LARGE SCALE GENOMIC DNA]</scope>
</reference>
<evidence type="ECO:0000313" key="1">
    <source>
        <dbReference type="EMBL" id="PIV45551.1"/>
    </source>
</evidence>
<protein>
    <submittedName>
        <fullName evidence="1">Uncharacterized protein</fullName>
    </submittedName>
</protein>
<gene>
    <name evidence="1" type="ORF">COS24_01620</name>
</gene>
<dbReference type="Proteomes" id="UP000229625">
    <property type="component" value="Unassembled WGS sequence"/>
</dbReference>
<accession>A0A2M7DAR8</accession>
<comment type="caution">
    <text evidence="1">The sequence shown here is derived from an EMBL/GenBank/DDBJ whole genome shotgun (WGS) entry which is preliminary data.</text>
</comment>
<organism evidence="1 2">
    <name type="scientific">Candidatus Nealsonbacteria bacterium CG02_land_8_20_14_3_00_34_20</name>
    <dbReference type="NCBI Taxonomy" id="1974698"/>
    <lineage>
        <taxon>Bacteria</taxon>
        <taxon>Candidatus Nealsoniibacteriota</taxon>
    </lineage>
</organism>